<accession>E0UUL1</accession>
<organism evidence="1 2">
    <name type="scientific">Sulfurimonas autotrophica (strain ATCC BAA-671 / DSM 16294 / JCM 11897 / OK10)</name>
    <dbReference type="NCBI Taxonomy" id="563040"/>
    <lineage>
        <taxon>Bacteria</taxon>
        <taxon>Pseudomonadati</taxon>
        <taxon>Campylobacterota</taxon>
        <taxon>Epsilonproteobacteria</taxon>
        <taxon>Campylobacterales</taxon>
        <taxon>Sulfurimonadaceae</taxon>
        <taxon>Sulfurimonas</taxon>
    </lineage>
</organism>
<keyword evidence="2" id="KW-1185">Reference proteome</keyword>
<gene>
    <name evidence="1" type="ordered locus">Saut_1468</name>
</gene>
<dbReference type="STRING" id="563040.Saut_1468"/>
<dbReference type="KEGG" id="sua:Saut_1468"/>
<dbReference type="AlphaFoldDB" id="E0UUL1"/>
<proteinExistence type="predicted"/>
<dbReference type="eggNOG" id="COG0745">
    <property type="taxonomic scope" value="Bacteria"/>
</dbReference>
<sequence>MKTDVKIYAFVKENAKILKVVEHNYDCTLIKDYDALKKKIDNISYLDSHLLLIDLEYVMSKKGIINKDIRKDLMRSWLSVVGYSEKQPLLNLKERLYRLEFKALLDNSNENMHTEILEHVRNYTNTHIETLQNNFIRALLHFNDLDTSRRELKYLIDYVGDNYKLSIQDTADIYLVTSSLVVALQTGTLVKTSEILYTIFKSLEVNKLYKNYDSPKTFKEQIVSVLLRTLNVKNADSYLTTMDMRNVEEKLLNEIASFYESKIILISSYWEIDRFWEQIYTMLFDKYKNDDFGVLEHYLEVIYHALVQSLNRVGYIRAHINSQHEKAIAVFITLFGADETVTDECLEMIEINTDTMSKTIQKDNASYSELVLTLKLSEKATKQAATKVAAPIRKSGILKHTNIETMHYKEHQKISAQEFLQDFEVDNYLLDELNENETEIKDILFNEEEFNDEILEAVCTVLDKYISVLHETIEFNDLAISLESLYKVFQRLSVNMLEKEKKDKLRFYIQGLIDDLQTWKKYIFIEPNTPDIHYLDASLLENCASIEHFIFATPEEEAATEESDDDLEFF</sequence>
<evidence type="ECO:0000313" key="2">
    <source>
        <dbReference type="Proteomes" id="UP000007803"/>
    </source>
</evidence>
<dbReference type="OrthoDB" id="5338536at2"/>
<dbReference type="HOGENOM" id="CLU_478101_0_0_7"/>
<protein>
    <submittedName>
        <fullName evidence="1">Uncharacterized protein</fullName>
    </submittedName>
</protein>
<name>E0UUL1_SULAO</name>
<dbReference type="Proteomes" id="UP000007803">
    <property type="component" value="Chromosome"/>
</dbReference>
<evidence type="ECO:0000313" key="1">
    <source>
        <dbReference type="EMBL" id="ADN09515.1"/>
    </source>
</evidence>
<dbReference type="RefSeq" id="WP_013327268.1">
    <property type="nucleotide sequence ID" value="NC_014506.1"/>
</dbReference>
<dbReference type="EMBL" id="CP002205">
    <property type="protein sequence ID" value="ADN09515.1"/>
    <property type="molecule type" value="Genomic_DNA"/>
</dbReference>
<reference evidence="2" key="1">
    <citation type="journal article" date="2010" name="Stand. Genomic Sci.">
        <title>Complete genome sequence of Sulfurimonas autotrophica type strain (OK10).</title>
        <authorList>
            <person name="Sikorski J."/>
            <person name="Munk C."/>
            <person name="Lapidus A."/>
            <person name="Djao O."/>
            <person name="Lucas S."/>
            <person name="Glavina Del Rio T."/>
            <person name="Nolan M."/>
            <person name="Tice H."/>
            <person name="Han C."/>
            <person name="Cheng J."/>
            <person name="Tapia R."/>
            <person name="Goodwin L."/>
            <person name="Pitluck S."/>
            <person name="Liolios K."/>
            <person name="Ivanova N."/>
            <person name="Mavromatis K."/>
            <person name="Mikhailova N."/>
            <person name="Pati A."/>
            <person name="Sims D."/>
            <person name="Meincke L."/>
            <person name="Brettin T."/>
            <person name="Detter J."/>
            <person name="Chen A."/>
            <person name="Palaniappan K."/>
            <person name="Land M."/>
            <person name="Hauser L."/>
            <person name="Chang Y."/>
            <person name="Jeffries C."/>
            <person name="Rohde M."/>
            <person name="Lang E."/>
            <person name="Spring S."/>
            <person name="Goker M."/>
            <person name="Woyke T."/>
            <person name="Bristow J."/>
            <person name="Eisen J."/>
            <person name="Markowitz V."/>
            <person name="Hugenholtz P."/>
            <person name="Kyrpides N."/>
            <person name="Klenk H."/>
        </authorList>
    </citation>
    <scope>NUCLEOTIDE SEQUENCE [LARGE SCALE GENOMIC DNA]</scope>
    <source>
        <strain evidence="2">ATCC BAA-671 / DSM 16294 / JCM 11897 / OK10</strain>
    </source>
</reference>